<evidence type="ECO:0000256" key="1">
    <source>
        <dbReference type="SAM" id="SignalP"/>
    </source>
</evidence>
<dbReference type="Proteomes" id="UP001530377">
    <property type="component" value="Unassembled WGS sequence"/>
</dbReference>
<proteinExistence type="predicted"/>
<dbReference type="SUPFAM" id="SSF102405">
    <property type="entry name" value="MCP/YpsA-like"/>
    <property type="match status" value="1"/>
</dbReference>
<organism evidence="2 3">
    <name type="scientific">Cyclostephanos tholiformis</name>
    <dbReference type="NCBI Taxonomy" id="382380"/>
    <lineage>
        <taxon>Eukaryota</taxon>
        <taxon>Sar</taxon>
        <taxon>Stramenopiles</taxon>
        <taxon>Ochrophyta</taxon>
        <taxon>Bacillariophyta</taxon>
        <taxon>Coscinodiscophyceae</taxon>
        <taxon>Thalassiosirophycidae</taxon>
        <taxon>Stephanodiscales</taxon>
        <taxon>Stephanodiscaceae</taxon>
        <taxon>Cyclostephanos</taxon>
    </lineage>
</organism>
<dbReference type="EMBL" id="JALLPB020000047">
    <property type="protein sequence ID" value="KAL3823070.1"/>
    <property type="molecule type" value="Genomic_DNA"/>
</dbReference>
<dbReference type="Gene3D" id="3.40.50.450">
    <property type="match status" value="1"/>
</dbReference>
<evidence type="ECO:0000313" key="3">
    <source>
        <dbReference type="Proteomes" id="UP001530377"/>
    </source>
</evidence>
<evidence type="ECO:0008006" key="4">
    <source>
        <dbReference type="Google" id="ProtNLM"/>
    </source>
</evidence>
<comment type="caution">
    <text evidence="2">The sequence shown here is derived from an EMBL/GenBank/DDBJ whole genome shotgun (WGS) entry which is preliminary data.</text>
</comment>
<feature type="chain" id="PRO_5044761463" description="DNA recombination-mediator protein A" evidence="1">
    <location>
        <begin position="18"/>
        <end position="294"/>
    </location>
</feature>
<sequence length="294" mass="31964">MMSCILFAVATIQCCLAFSPPQRTTSPTFYGSSAFPVRKRTKYNGPSGGTFNNDGNPSIMGRRMRIRKILSSSFYDSAGNANDEGDDALVSNEFKLRVATGDGGVGEYNPGDNLGLQRKAPNVGDPQVAQLEPMNITQVMTELQAIQSQGPKKYCILGTRHCSFLHQQIVEMLAYALVLSGNHLYTSGAAGTNAAAIRGALRAFQPQLLTVVLPQSMSKQTPESQELLQDVTNVVTMPQNDSMPLDVASRICNSHLLSQTDHLISFAFHESKTVLEAAQEAQKLDMLVTLLYLD</sequence>
<dbReference type="AlphaFoldDB" id="A0ABD3SEU9"/>
<keyword evidence="1" id="KW-0732">Signal</keyword>
<evidence type="ECO:0000313" key="2">
    <source>
        <dbReference type="EMBL" id="KAL3823070.1"/>
    </source>
</evidence>
<protein>
    <recommendedName>
        <fullName evidence="4">DNA recombination-mediator protein A</fullName>
    </recommendedName>
</protein>
<feature type="signal peptide" evidence="1">
    <location>
        <begin position="1"/>
        <end position="17"/>
    </location>
</feature>
<name>A0ABD3SEU9_9STRA</name>
<accession>A0ABD3SEU9</accession>
<keyword evidence="3" id="KW-1185">Reference proteome</keyword>
<reference evidence="2 3" key="1">
    <citation type="submission" date="2024-10" db="EMBL/GenBank/DDBJ databases">
        <title>Updated reference genomes for cyclostephanoid diatoms.</title>
        <authorList>
            <person name="Roberts W.R."/>
            <person name="Alverson A.J."/>
        </authorList>
    </citation>
    <scope>NUCLEOTIDE SEQUENCE [LARGE SCALE GENOMIC DNA]</scope>
    <source>
        <strain evidence="2 3">AJA228-03</strain>
    </source>
</reference>
<gene>
    <name evidence="2" type="ORF">ACHAXA_011122</name>
</gene>